<dbReference type="InterPro" id="IPR006680">
    <property type="entry name" value="Amidohydro-rel"/>
</dbReference>
<evidence type="ECO:0000259" key="1">
    <source>
        <dbReference type="Pfam" id="PF01979"/>
    </source>
</evidence>
<dbReference type="InterPro" id="IPR057744">
    <property type="entry name" value="OTAase-like"/>
</dbReference>
<dbReference type="EMBL" id="SMKR01000006">
    <property type="protein sequence ID" value="TDD30010.1"/>
    <property type="molecule type" value="Genomic_DNA"/>
</dbReference>
<evidence type="ECO:0000313" key="2">
    <source>
        <dbReference type="EMBL" id="TDD30010.1"/>
    </source>
</evidence>
<dbReference type="Proteomes" id="UP000295172">
    <property type="component" value="Unassembled WGS sequence"/>
</dbReference>
<comment type="caution">
    <text evidence="2">The sequence shown here is derived from an EMBL/GenBank/DDBJ whole genome shotgun (WGS) entry which is preliminary data.</text>
</comment>
<accession>A0A4R4XGV8</accession>
<dbReference type="Gene3D" id="3.20.20.140">
    <property type="entry name" value="Metal-dependent hydrolases"/>
    <property type="match status" value="1"/>
</dbReference>
<dbReference type="PANTHER" id="PTHR43135:SF3">
    <property type="entry name" value="ALPHA-D-RIBOSE 1-METHYLPHOSPHONATE 5-TRIPHOSPHATE DIPHOSPHATASE"/>
    <property type="match status" value="1"/>
</dbReference>
<dbReference type="SUPFAM" id="SSF51338">
    <property type="entry name" value="Composite domain of metallo-dependent hydrolases"/>
    <property type="match status" value="1"/>
</dbReference>
<keyword evidence="2" id="KW-0378">Hydrolase</keyword>
<dbReference type="SUPFAM" id="SSF51556">
    <property type="entry name" value="Metallo-dependent hydrolases"/>
    <property type="match status" value="1"/>
</dbReference>
<dbReference type="OrthoDB" id="9776455at2"/>
<dbReference type="InterPro" id="IPR032466">
    <property type="entry name" value="Metal_Hydrolase"/>
</dbReference>
<dbReference type="PANTHER" id="PTHR43135">
    <property type="entry name" value="ALPHA-D-RIBOSE 1-METHYLPHOSPHONATE 5-TRIPHOSPHATE DIPHOSPHATASE"/>
    <property type="match status" value="1"/>
</dbReference>
<dbReference type="GO" id="GO:0016810">
    <property type="term" value="F:hydrolase activity, acting on carbon-nitrogen (but not peptide) bonds"/>
    <property type="evidence" value="ECO:0007669"/>
    <property type="project" value="InterPro"/>
</dbReference>
<dbReference type="InterPro" id="IPR051781">
    <property type="entry name" value="Metallo-dep_Hydrolase"/>
</dbReference>
<sequence>MATVFVHARLIDGTGRDPRDDASVRVDDNRITGLDVMPHRDDAVVDLQGRTLMPGIINAHSHLGGVALLQEDTVPAAVIAAWTFEHCRRALELGITTCRDTGGLDGGVPMAISQGIARGPRIIPSGPLIVQLGGHTEFRPEWVMDPCVHHQGVPGLARFSHVVTGPDEVRAAARLAFKRGAKFLKLCVSGGVTSLTDSLEDSQLTVEEISAAVQEARARHTYVTVHTHNNEGIYRGLEAGVECFEHVTALDDEAAAAIAESGAAVVPTLTVAETYRNNADFLPTEVIDRIAGVKEGMSRAIKVAHAAGVLVGCGADLIGPNQKDYGLEVALVADIVGPMQAIRTATFDNARVLRIEHQTGSVQTGKLADLIVVNEDPLDNPRALNDPNRIALVMKAGAIEKNILEA</sequence>
<dbReference type="InterPro" id="IPR011059">
    <property type="entry name" value="Metal-dep_hydrolase_composite"/>
</dbReference>
<dbReference type="AlphaFoldDB" id="A0A4R4XGV8"/>
<name>A0A4R4XGV8_9ACTN</name>
<gene>
    <name evidence="2" type="ORF">E1218_02480</name>
</gene>
<organism evidence="2 3">
    <name type="scientific">Kribbella turkmenica</name>
    <dbReference type="NCBI Taxonomy" id="2530375"/>
    <lineage>
        <taxon>Bacteria</taxon>
        <taxon>Bacillati</taxon>
        <taxon>Actinomycetota</taxon>
        <taxon>Actinomycetes</taxon>
        <taxon>Propionibacteriales</taxon>
        <taxon>Kribbellaceae</taxon>
        <taxon>Kribbella</taxon>
    </lineage>
</organism>
<dbReference type="Pfam" id="PF01979">
    <property type="entry name" value="Amidohydro_1"/>
    <property type="match status" value="1"/>
</dbReference>
<keyword evidence="3" id="KW-1185">Reference proteome</keyword>
<dbReference type="Gene3D" id="2.30.40.10">
    <property type="entry name" value="Urease, subunit C, domain 1"/>
    <property type="match status" value="1"/>
</dbReference>
<dbReference type="CDD" id="cd01299">
    <property type="entry name" value="Met_dep_hydrolase_A"/>
    <property type="match status" value="1"/>
</dbReference>
<proteinExistence type="predicted"/>
<dbReference type="RefSeq" id="WP_132315751.1">
    <property type="nucleotide sequence ID" value="NZ_SMKR01000006.1"/>
</dbReference>
<evidence type="ECO:0000313" key="3">
    <source>
        <dbReference type="Proteomes" id="UP000295172"/>
    </source>
</evidence>
<protein>
    <submittedName>
        <fullName evidence="2">Amidohydrolase family protein</fullName>
    </submittedName>
</protein>
<reference evidence="2 3" key="1">
    <citation type="submission" date="2019-02" db="EMBL/GenBank/DDBJ databases">
        <title>Draft genome sequences of novel Actinobacteria.</title>
        <authorList>
            <person name="Sahin N."/>
            <person name="Ay H."/>
            <person name="Saygin H."/>
        </authorList>
    </citation>
    <scope>NUCLEOTIDE SEQUENCE [LARGE SCALE GENOMIC DNA]</scope>
    <source>
        <strain evidence="2 3">16K104</strain>
    </source>
</reference>
<feature type="domain" description="Amidohydrolase-related" evidence="1">
    <location>
        <begin position="51"/>
        <end position="397"/>
    </location>
</feature>